<protein>
    <submittedName>
        <fullName evidence="2">Uncharacterized protein</fullName>
    </submittedName>
</protein>
<dbReference type="EMBL" id="JPKZ01022621">
    <property type="protein sequence ID" value="KHN71177.1"/>
    <property type="molecule type" value="Genomic_DNA"/>
</dbReference>
<keyword evidence="3" id="KW-1185">Reference proteome</keyword>
<dbReference type="AlphaFoldDB" id="A0A0B2UPV6"/>
<organism evidence="2 3">
    <name type="scientific">Toxocara canis</name>
    <name type="common">Canine roundworm</name>
    <dbReference type="NCBI Taxonomy" id="6265"/>
    <lineage>
        <taxon>Eukaryota</taxon>
        <taxon>Metazoa</taxon>
        <taxon>Ecdysozoa</taxon>
        <taxon>Nematoda</taxon>
        <taxon>Chromadorea</taxon>
        <taxon>Rhabditida</taxon>
        <taxon>Spirurina</taxon>
        <taxon>Ascaridomorpha</taxon>
        <taxon>Ascaridoidea</taxon>
        <taxon>Toxocaridae</taxon>
        <taxon>Toxocara</taxon>
    </lineage>
</organism>
<comment type="caution">
    <text evidence="2">The sequence shown here is derived from an EMBL/GenBank/DDBJ whole genome shotgun (WGS) entry which is preliminary data.</text>
</comment>
<reference evidence="2 3" key="1">
    <citation type="submission" date="2014-11" db="EMBL/GenBank/DDBJ databases">
        <title>Genetic blueprint of the zoonotic pathogen Toxocara canis.</title>
        <authorList>
            <person name="Zhu X.-Q."/>
            <person name="Korhonen P.K."/>
            <person name="Cai H."/>
            <person name="Young N.D."/>
            <person name="Nejsum P."/>
            <person name="von Samson-Himmelstjerna G."/>
            <person name="Boag P.R."/>
            <person name="Tan P."/>
            <person name="Li Q."/>
            <person name="Min J."/>
            <person name="Yang Y."/>
            <person name="Wang X."/>
            <person name="Fang X."/>
            <person name="Hall R.S."/>
            <person name="Hofmann A."/>
            <person name="Sternberg P.W."/>
            <person name="Jex A.R."/>
            <person name="Gasser R.B."/>
        </authorList>
    </citation>
    <scope>NUCLEOTIDE SEQUENCE [LARGE SCALE GENOMIC DNA]</scope>
    <source>
        <strain evidence="2">PN_DK_2014</strain>
    </source>
</reference>
<gene>
    <name evidence="2" type="ORF">Tcan_02444</name>
</gene>
<evidence type="ECO:0000313" key="2">
    <source>
        <dbReference type="EMBL" id="KHN71177.1"/>
    </source>
</evidence>
<dbReference type="Proteomes" id="UP000031036">
    <property type="component" value="Unassembled WGS sequence"/>
</dbReference>
<evidence type="ECO:0000256" key="1">
    <source>
        <dbReference type="SAM" id="MobiDB-lite"/>
    </source>
</evidence>
<name>A0A0B2UPV6_TOXCA</name>
<evidence type="ECO:0000313" key="3">
    <source>
        <dbReference type="Proteomes" id="UP000031036"/>
    </source>
</evidence>
<sequence length="151" mass="16875">MAFIVPLVKKDYSIYARKVAPLRGSPGRCSFKGSHSTEKLEARTAKPQDTSECHLSSSPSDNRHVHFGQCEMISYCIYDDDTLFEENDENSSDSSELEPIRGVPKYEPVPAVLRSALRRPYNSLAMPPAKAQRQSSIRSVWKLAALCSPKN</sequence>
<accession>A0A0B2UPV6</accession>
<feature type="region of interest" description="Disordered" evidence="1">
    <location>
        <begin position="30"/>
        <end position="59"/>
    </location>
</feature>
<feature type="compositionally biased region" description="Basic and acidic residues" evidence="1">
    <location>
        <begin position="35"/>
        <end position="52"/>
    </location>
</feature>
<proteinExistence type="predicted"/>